<feature type="region of interest" description="Disordered" evidence="9">
    <location>
        <begin position="1"/>
        <end position="20"/>
    </location>
</feature>
<dbReference type="InterPro" id="IPR053793">
    <property type="entry name" value="PB1-like"/>
</dbReference>
<comment type="subunit">
    <text evidence="8">Homodimers and heterodimers.</text>
</comment>
<keyword evidence="6 8" id="KW-0539">Nucleus</keyword>
<dbReference type="Gene3D" id="3.10.20.90">
    <property type="entry name" value="Phosphatidylinositol 3-kinase Catalytic Subunit, Chain A, domain 1"/>
    <property type="match status" value="1"/>
</dbReference>
<evidence type="ECO:0000256" key="9">
    <source>
        <dbReference type="SAM" id="MobiDB-lite"/>
    </source>
</evidence>
<dbReference type="GO" id="GO:0006355">
    <property type="term" value="P:regulation of DNA-templated transcription"/>
    <property type="evidence" value="ECO:0007669"/>
    <property type="project" value="InterPro"/>
</dbReference>
<dbReference type="Proteomes" id="UP001229421">
    <property type="component" value="Unassembled WGS sequence"/>
</dbReference>
<comment type="function">
    <text evidence="8">Aux/IAA proteins are short-lived transcriptional factors that function as repressors of early auxin response genes at low auxin concentrations.</text>
</comment>
<dbReference type="InterPro" id="IPR033389">
    <property type="entry name" value="AUX/IAA_dom"/>
</dbReference>
<dbReference type="AlphaFoldDB" id="A0AAD8KTC2"/>
<dbReference type="GO" id="GO:0009734">
    <property type="term" value="P:auxin-activated signaling pathway"/>
    <property type="evidence" value="ECO:0007669"/>
    <property type="project" value="UniProtKB-UniRule"/>
</dbReference>
<organism evidence="11 12">
    <name type="scientific">Tagetes erecta</name>
    <name type="common">African marigold</name>
    <dbReference type="NCBI Taxonomy" id="13708"/>
    <lineage>
        <taxon>Eukaryota</taxon>
        <taxon>Viridiplantae</taxon>
        <taxon>Streptophyta</taxon>
        <taxon>Embryophyta</taxon>
        <taxon>Tracheophyta</taxon>
        <taxon>Spermatophyta</taxon>
        <taxon>Magnoliopsida</taxon>
        <taxon>eudicotyledons</taxon>
        <taxon>Gunneridae</taxon>
        <taxon>Pentapetalae</taxon>
        <taxon>asterids</taxon>
        <taxon>campanulids</taxon>
        <taxon>Asterales</taxon>
        <taxon>Asteraceae</taxon>
        <taxon>Asteroideae</taxon>
        <taxon>Heliantheae alliance</taxon>
        <taxon>Tageteae</taxon>
        <taxon>Tagetes</taxon>
    </lineage>
</organism>
<keyword evidence="5 8" id="KW-0804">Transcription</keyword>
<protein>
    <recommendedName>
        <fullName evidence="8">Auxin-responsive protein</fullName>
    </recommendedName>
</protein>
<comment type="subcellular location">
    <subcellularLocation>
        <location evidence="1 8">Nucleus</location>
    </subcellularLocation>
</comment>
<keyword evidence="3 8" id="KW-0678">Repressor</keyword>
<keyword evidence="7 8" id="KW-0927">Auxin signaling pathway</keyword>
<keyword evidence="12" id="KW-1185">Reference proteome</keyword>
<dbReference type="PANTHER" id="PTHR31734">
    <property type="entry name" value="AUXIN-RESPONSIVE PROTEIN IAA17"/>
    <property type="match status" value="1"/>
</dbReference>
<dbReference type="SUPFAM" id="SSF54277">
    <property type="entry name" value="CAD &amp; PB1 domains"/>
    <property type="match status" value="1"/>
</dbReference>
<name>A0AAD8KTC2_TARER</name>
<evidence type="ECO:0000256" key="5">
    <source>
        <dbReference type="ARBA" id="ARBA00023163"/>
    </source>
</evidence>
<evidence type="ECO:0000256" key="1">
    <source>
        <dbReference type="ARBA" id="ARBA00004123"/>
    </source>
</evidence>
<evidence type="ECO:0000256" key="2">
    <source>
        <dbReference type="ARBA" id="ARBA00006728"/>
    </source>
</evidence>
<evidence type="ECO:0000256" key="7">
    <source>
        <dbReference type="ARBA" id="ARBA00023294"/>
    </source>
</evidence>
<proteinExistence type="inferred from homology"/>
<accession>A0AAD8KTC2</accession>
<evidence type="ECO:0000313" key="11">
    <source>
        <dbReference type="EMBL" id="KAK1426756.1"/>
    </source>
</evidence>
<dbReference type="PROSITE" id="PS51745">
    <property type="entry name" value="PB1"/>
    <property type="match status" value="1"/>
</dbReference>
<dbReference type="Pfam" id="PF02309">
    <property type="entry name" value="AUX_IAA"/>
    <property type="match status" value="1"/>
</dbReference>
<gene>
    <name evidence="11" type="ORF">QVD17_15436</name>
</gene>
<evidence type="ECO:0000256" key="6">
    <source>
        <dbReference type="ARBA" id="ARBA00023242"/>
    </source>
</evidence>
<evidence type="ECO:0000313" key="12">
    <source>
        <dbReference type="Proteomes" id="UP001229421"/>
    </source>
</evidence>
<evidence type="ECO:0000256" key="4">
    <source>
        <dbReference type="ARBA" id="ARBA00023015"/>
    </source>
</evidence>
<comment type="similarity">
    <text evidence="2 8">Belongs to the Aux/IAA family.</text>
</comment>
<dbReference type="EMBL" id="JAUHHV010000004">
    <property type="protein sequence ID" value="KAK1426756.1"/>
    <property type="molecule type" value="Genomic_DNA"/>
</dbReference>
<evidence type="ECO:0000256" key="8">
    <source>
        <dbReference type="RuleBase" id="RU004549"/>
    </source>
</evidence>
<keyword evidence="4 8" id="KW-0805">Transcription regulation</keyword>
<feature type="domain" description="PB1" evidence="10">
    <location>
        <begin position="103"/>
        <end position="194"/>
    </location>
</feature>
<dbReference type="InterPro" id="IPR003311">
    <property type="entry name" value="AUX_IAA"/>
</dbReference>
<comment type="caution">
    <text evidence="11">The sequence shown here is derived from an EMBL/GenBank/DDBJ whole genome shotgun (WGS) entry which is preliminary data.</text>
</comment>
<sequence length="224" mass="24312">MGDSFDGDGDGGGISSDESTTAGSILVNINQRIAEVSSPLVDHHHHHQLGLASPSSSVVGWPPIRRGHRLANQTKSVGEQASSAALKSDKCSDAKEVVGTSGYQRVKVHMDGMLIGRKVDLNAHDSYETLAQTLEAMFGENGSSTEAAGPLKLLDATSEFVLTFADKDGDYMFVRDVPWQMFLSSVKRLRIMKNSECSKLVDRKRTMVSPTCQEKKTRRSTDGI</sequence>
<evidence type="ECO:0000256" key="3">
    <source>
        <dbReference type="ARBA" id="ARBA00022491"/>
    </source>
</evidence>
<evidence type="ECO:0000259" key="10">
    <source>
        <dbReference type="PROSITE" id="PS51745"/>
    </source>
</evidence>
<dbReference type="GO" id="GO:0005634">
    <property type="term" value="C:nucleus"/>
    <property type="evidence" value="ECO:0007669"/>
    <property type="project" value="UniProtKB-SubCell"/>
</dbReference>
<dbReference type="PANTHER" id="PTHR31734:SF6">
    <property type="entry name" value="AUXIN-RESPONSIVE PROTEIN IAA11"/>
    <property type="match status" value="1"/>
</dbReference>
<reference evidence="11" key="1">
    <citation type="journal article" date="2023" name="bioRxiv">
        <title>Improved chromosome-level genome assembly for marigold (Tagetes erecta).</title>
        <authorList>
            <person name="Jiang F."/>
            <person name="Yuan L."/>
            <person name="Wang S."/>
            <person name="Wang H."/>
            <person name="Xu D."/>
            <person name="Wang A."/>
            <person name="Fan W."/>
        </authorList>
    </citation>
    <scope>NUCLEOTIDE SEQUENCE</scope>
    <source>
        <strain evidence="11">WSJ</strain>
        <tissue evidence="11">Leaf</tissue>
    </source>
</reference>